<evidence type="ECO:0000256" key="3">
    <source>
        <dbReference type="ARBA" id="ARBA00005902"/>
    </source>
</evidence>
<evidence type="ECO:0000256" key="5">
    <source>
        <dbReference type="ARBA" id="ARBA00023242"/>
    </source>
</evidence>
<dbReference type="SUPFAM" id="SSF74784">
    <property type="entry name" value="Translin"/>
    <property type="match status" value="2"/>
</dbReference>
<dbReference type="CDD" id="cd14820">
    <property type="entry name" value="TRAX"/>
    <property type="match status" value="1"/>
</dbReference>
<comment type="similarity">
    <text evidence="3">Belongs to the translin family.</text>
</comment>
<evidence type="ECO:0000256" key="4">
    <source>
        <dbReference type="ARBA" id="ARBA00022490"/>
    </source>
</evidence>
<proteinExistence type="inferred from homology"/>
<dbReference type="InterPro" id="IPR016069">
    <property type="entry name" value="Translin_C"/>
</dbReference>
<dbReference type="Proteomes" id="UP001530400">
    <property type="component" value="Unassembled WGS sequence"/>
</dbReference>
<dbReference type="Gene3D" id="1.20.58.200">
    <property type="entry name" value="Translin, domain 2"/>
    <property type="match status" value="2"/>
</dbReference>
<accession>A0ABD3NCP2</accession>
<dbReference type="GO" id="GO:0005634">
    <property type="term" value="C:nucleus"/>
    <property type="evidence" value="ECO:0007669"/>
    <property type="project" value="UniProtKB-SubCell"/>
</dbReference>
<evidence type="ECO:0000313" key="6">
    <source>
        <dbReference type="EMBL" id="KAL3770475.1"/>
    </source>
</evidence>
<protein>
    <recommendedName>
        <fullName evidence="8">Translin</fullName>
    </recommendedName>
</protein>
<dbReference type="PANTHER" id="PTHR10741">
    <property type="entry name" value="TRANSLIN AND TRANSLIN ASSOCIATED PROTEIN X"/>
    <property type="match status" value="1"/>
</dbReference>
<name>A0ABD3NCP2_9STRA</name>
<dbReference type="InterPro" id="IPR016068">
    <property type="entry name" value="Translin_N"/>
</dbReference>
<sequence>MLTGRVLPLSAIIITKAAHRSSSTSIPSSLKMTELCLDITAKLRFNDERRNLASERSWELNASLVRVEMNHEKYMKSPSSENALKIEEDALEKLVIETVLSADYYNNIVREMKMRTDDEKPHPRAPRLDSISSKIEDFAKYKSLQHYLKHACLISPTMFVVKDGDIERSIVTDEEYLAGACIGLCHELVHYSISRASSAGIDPTVVADIQKARDIVAKIFEELLQFDFRNSPLRRKYDSTKYALKSLETILYELSVAKVLGGSEVKKVKLDEREGDAEMATKEDDAIPKDEFAAIRARMEHRDQLRERLIKTCRDGQKAAKQSIFALHRGDTQKALKLLSDCEQCVTNDLMPILYEEPDLRGGSFSGVLEEYVEAYLFYSWLQNEEEGKQKEPSGKVLGFASLPLLVSPEEYLGGLCDLSGEIGRYAVAKGTHRDKKSVQLCLDTNKGIYNSLRLIGRLPSFIFKKKSALKMSVEKLERMMYELSLMEMTGREYTSNLESNAQADDE</sequence>
<dbReference type="Pfam" id="PF01997">
    <property type="entry name" value="Translin"/>
    <property type="match status" value="2"/>
</dbReference>
<reference evidence="6 7" key="1">
    <citation type="submission" date="2024-10" db="EMBL/GenBank/DDBJ databases">
        <title>Updated reference genomes for cyclostephanoid diatoms.</title>
        <authorList>
            <person name="Roberts W.R."/>
            <person name="Alverson A.J."/>
        </authorList>
    </citation>
    <scope>NUCLEOTIDE SEQUENCE [LARGE SCALE GENOMIC DNA]</scope>
    <source>
        <strain evidence="6 7">AJA010-31</strain>
    </source>
</reference>
<keyword evidence="5" id="KW-0539">Nucleus</keyword>
<dbReference type="GO" id="GO:0005737">
    <property type="term" value="C:cytoplasm"/>
    <property type="evidence" value="ECO:0007669"/>
    <property type="project" value="UniProtKB-SubCell"/>
</dbReference>
<dbReference type="InterPro" id="IPR036081">
    <property type="entry name" value="Translin_sf"/>
</dbReference>
<evidence type="ECO:0000256" key="1">
    <source>
        <dbReference type="ARBA" id="ARBA00004123"/>
    </source>
</evidence>
<gene>
    <name evidence="6" type="ORF">ACHAWO_011372</name>
</gene>
<dbReference type="Gene3D" id="1.20.58.190">
    <property type="entry name" value="Translin, domain 1"/>
    <property type="match status" value="1"/>
</dbReference>
<keyword evidence="7" id="KW-1185">Reference proteome</keyword>
<dbReference type="EMBL" id="JALLPJ020001309">
    <property type="protein sequence ID" value="KAL3770475.1"/>
    <property type="molecule type" value="Genomic_DNA"/>
</dbReference>
<comment type="subcellular location">
    <subcellularLocation>
        <location evidence="2">Cytoplasm</location>
    </subcellularLocation>
    <subcellularLocation>
        <location evidence="1">Nucleus</location>
    </subcellularLocation>
</comment>
<evidence type="ECO:0000313" key="7">
    <source>
        <dbReference type="Proteomes" id="UP001530400"/>
    </source>
</evidence>
<dbReference type="AlphaFoldDB" id="A0ABD3NCP2"/>
<evidence type="ECO:0000256" key="2">
    <source>
        <dbReference type="ARBA" id="ARBA00004496"/>
    </source>
</evidence>
<comment type="caution">
    <text evidence="6">The sequence shown here is derived from an EMBL/GenBank/DDBJ whole genome shotgun (WGS) entry which is preliminary data.</text>
</comment>
<keyword evidence="4" id="KW-0963">Cytoplasm</keyword>
<evidence type="ECO:0008006" key="8">
    <source>
        <dbReference type="Google" id="ProtNLM"/>
    </source>
</evidence>
<organism evidence="6 7">
    <name type="scientific">Cyclotella atomus</name>
    <dbReference type="NCBI Taxonomy" id="382360"/>
    <lineage>
        <taxon>Eukaryota</taxon>
        <taxon>Sar</taxon>
        <taxon>Stramenopiles</taxon>
        <taxon>Ochrophyta</taxon>
        <taxon>Bacillariophyta</taxon>
        <taxon>Coscinodiscophyceae</taxon>
        <taxon>Thalassiosirophycidae</taxon>
        <taxon>Stephanodiscales</taxon>
        <taxon>Stephanodiscaceae</taxon>
        <taxon>Cyclotella</taxon>
    </lineage>
</organism>
<dbReference type="InterPro" id="IPR002848">
    <property type="entry name" value="Translin_fam"/>
</dbReference>